<dbReference type="InterPro" id="IPR027417">
    <property type="entry name" value="P-loop_NTPase"/>
</dbReference>
<feature type="domain" description="ORC1/DEAH AAA+ ATPase" evidence="1">
    <location>
        <begin position="36"/>
        <end position="137"/>
    </location>
</feature>
<accession>A0A4D4JIJ5</accession>
<organism evidence="2 3">
    <name type="scientific">Gandjariella thermophila</name>
    <dbReference type="NCBI Taxonomy" id="1931992"/>
    <lineage>
        <taxon>Bacteria</taxon>
        <taxon>Bacillati</taxon>
        <taxon>Actinomycetota</taxon>
        <taxon>Actinomycetes</taxon>
        <taxon>Pseudonocardiales</taxon>
        <taxon>Pseudonocardiaceae</taxon>
        <taxon>Gandjariella</taxon>
    </lineage>
</organism>
<dbReference type="InterPro" id="IPR011990">
    <property type="entry name" value="TPR-like_helical_dom_sf"/>
</dbReference>
<dbReference type="OrthoDB" id="499349at2"/>
<reference evidence="3" key="1">
    <citation type="submission" date="2019-04" db="EMBL/GenBank/DDBJ databases">
        <title>Draft genome sequence of Pseudonocardiaceae bacterium SL3-2-4.</title>
        <authorList>
            <person name="Ningsih F."/>
            <person name="Yokota A."/>
            <person name="Sakai Y."/>
            <person name="Nanatani K."/>
            <person name="Yabe S."/>
            <person name="Oetari A."/>
            <person name="Sjamsuridzal W."/>
        </authorList>
    </citation>
    <scope>NUCLEOTIDE SEQUENCE [LARGE SCALE GENOMIC DNA]</scope>
    <source>
        <strain evidence="3">SL3-2-4</strain>
    </source>
</reference>
<evidence type="ECO:0000313" key="2">
    <source>
        <dbReference type="EMBL" id="GDY33713.1"/>
    </source>
</evidence>
<dbReference type="AlphaFoldDB" id="A0A4D4JIJ5"/>
<dbReference type="SUPFAM" id="SSF48452">
    <property type="entry name" value="TPR-like"/>
    <property type="match status" value="1"/>
</dbReference>
<dbReference type="PANTHER" id="PTHR47691:SF3">
    <property type="entry name" value="HTH-TYPE TRANSCRIPTIONAL REGULATOR RV0890C-RELATED"/>
    <property type="match status" value="1"/>
</dbReference>
<dbReference type="Pfam" id="PF13401">
    <property type="entry name" value="AAA_22"/>
    <property type="match status" value="1"/>
</dbReference>
<dbReference type="EMBL" id="BJFL01000052">
    <property type="protein sequence ID" value="GDY33713.1"/>
    <property type="molecule type" value="Genomic_DNA"/>
</dbReference>
<dbReference type="PANTHER" id="PTHR47691">
    <property type="entry name" value="REGULATOR-RELATED"/>
    <property type="match status" value="1"/>
</dbReference>
<dbReference type="Gene3D" id="3.40.50.300">
    <property type="entry name" value="P-loop containing nucleotide triphosphate hydrolases"/>
    <property type="match status" value="1"/>
</dbReference>
<dbReference type="SUPFAM" id="SSF52540">
    <property type="entry name" value="P-loop containing nucleoside triphosphate hydrolases"/>
    <property type="match status" value="1"/>
</dbReference>
<name>A0A4D4JIJ5_9PSEU</name>
<gene>
    <name evidence="2" type="ORF">GTS_53460</name>
</gene>
<keyword evidence="3" id="KW-1185">Reference proteome</keyword>
<sequence length="697" mass="76008">MASTAVRSQVGNLPAETTSFVGRRREVAEARRLLRRHRLVTLTGAAGIGKTRLALRVVAQVREAFRDGVWLVELAALPEDQLLIQAVADALGVHDQSPRPLADSLLDYLEDKQLLLVLDCCEHMVDACSVLADRLLRTAREVRILATSREALRAPGECLLEVPPLPAPDPRQATTAAARSDAVRLFAQRATAALPGFRVHAGNRGWIARLCHRLDGIPLGIELAALRVRALPPERILSQLNDYFGMLAGASQVAIPRLQTLQTTIEWSFGLCSPQEQALWAKASVFSGGFDLDTAEAVCSGEGLARDDVLDLVVALVEKSVLSRAEGGARVRYRMLDAIHQYGWQRLVESGHRVAVQIRHRDHFRALATGAGKRWLMANQPDALTDLRQEYPNLRAAMEFCLHEPGQARAGLDVAITLWRYWILSGWIGEGRYWLNRMLEINPEPSTARANALWISAWLALLHGETPAAEAQAAESLALAEQLGDAHAQAHALRTRGLAVFCGEDAGLSVPLLEDALDRHRDLHDRDGVWTDLLHLTLVSATLGQTERALAFGRECLALARMRDARVSTSYALWALGLAKWLAGDRRGAESLLRQGISHPSHALGNSWGMAHCLEMLAWTAADERPVRAATLLGAAHTVWRTAGASPDNHPHLAASHARCDQGVRQALGEAEFAAAFAEGASLSLDEALAYARYPAA</sequence>
<dbReference type="Proteomes" id="UP000298860">
    <property type="component" value="Unassembled WGS sequence"/>
</dbReference>
<protein>
    <submittedName>
        <fullName evidence="2">LuxR family transcriptional regulator</fullName>
    </submittedName>
</protein>
<dbReference type="RefSeq" id="WP_137816634.1">
    <property type="nucleotide sequence ID" value="NZ_BJFL01000052.1"/>
</dbReference>
<dbReference type="Gene3D" id="1.25.40.10">
    <property type="entry name" value="Tetratricopeptide repeat domain"/>
    <property type="match status" value="1"/>
</dbReference>
<dbReference type="PRINTS" id="PR00364">
    <property type="entry name" value="DISEASERSIST"/>
</dbReference>
<dbReference type="InterPro" id="IPR049945">
    <property type="entry name" value="AAA_22"/>
</dbReference>
<comment type="caution">
    <text evidence="2">The sequence shown here is derived from an EMBL/GenBank/DDBJ whole genome shotgun (WGS) entry which is preliminary data.</text>
</comment>
<evidence type="ECO:0000313" key="3">
    <source>
        <dbReference type="Proteomes" id="UP000298860"/>
    </source>
</evidence>
<evidence type="ECO:0000259" key="1">
    <source>
        <dbReference type="Pfam" id="PF13401"/>
    </source>
</evidence>
<dbReference type="GO" id="GO:0016887">
    <property type="term" value="F:ATP hydrolysis activity"/>
    <property type="evidence" value="ECO:0007669"/>
    <property type="project" value="InterPro"/>
</dbReference>
<proteinExistence type="predicted"/>